<accession>A0AB39UWV1</accession>
<evidence type="ECO:0000256" key="16">
    <source>
        <dbReference type="PIRSR" id="PIRSR006135-2"/>
    </source>
</evidence>
<dbReference type="InterPro" id="IPR027417">
    <property type="entry name" value="P-loop_NTPase"/>
</dbReference>
<dbReference type="Gene3D" id="3.40.50.300">
    <property type="entry name" value="P-loop containing nucleotide triphosphate hydrolases"/>
    <property type="match status" value="1"/>
</dbReference>
<feature type="active site" description="GMP-histidine intermediate" evidence="15">
    <location>
        <position position="51"/>
    </location>
</feature>
<comment type="catalytic activity">
    <reaction evidence="2 14">
        <text>adenosylcob(III)inamide phosphate + GTP + H(+) = adenosylcob(III)inamide-GDP + diphosphate</text>
        <dbReference type="Rhea" id="RHEA:22712"/>
        <dbReference type="ChEBI" id="CHEBI:15378"/>
        <dbReference type="ChEBI" id="CHEBI:33019"/>
        <dbReference type="ChEBI" id="CHEBI:37565"/>
        <dbReference type="ChEBI" id="CHEBI:58502"/>
        <dbReference type="ChEBI" id="CHEBI:60487"/>
        <dbReference type="EC" id="2.7.7.62"/>
    </reaction>
</comment>
<dbReference type="NCBIfam" id="NF004469">
    <property type="entry name" value="PRK05800.1"/>
    <property type="match status" value="1"/>
</dbReference>
<evidence type="ECO:0000256" key="5">
    <source>
        <dbReference type="ARBA" id="ARBA00004692"/>
    </source>
</evidence>
<dbReference type="AlphaFoldDB" id="A0AB39UWV1"/>
<dbReference type="GO" id="GO:0008820">
    <property type="term" value="F:cobinamide phosphate guanylyltransferase activity"/>
    <property type="evidence" value="ECO:0007669"/>
    <property type="project" value="UniProtKB-UniRule"/>
</dbReference>
<evidence type="ECO:0000256" key="11">
    <source>
        <dbReference type="ARBA" id="ARBA00022777"/>
    </source>
</evidence>
<evidence type="ECO:0000256" key="9">
    <source>
        <dbReference type="ARBA" id="ARBA00022679"/>
    </source>
</evidence>
<feature type="binding site" evidence="16">
    <location>
        <begin position="35"/>
        <end position="37"/>
    </location>
    <ligand>
        <name>GTP</name>
        <dbReference type="ChEBI" id="CHEBI:37565"/>
    </ligand>
</feature>
<proteinExistence type="inferred from homology"/>
<dbReference type="CDD" id="cd00544">
    <property type="entry name" value="CobU"/>
    <property type="match status" value="1"/>
</dbReference>
<dbReference type="GO" id="GO:0005525">
    <property type="term" value="F:GTP binding"/>
    <property type="evidence" value="ECO:0007669"/>
    <property type="project" value="UniProtKB-UniRule"/>
</dbReference>
<dbReference type="PIRSF" id="PIRSF006135">
    <property type="entry name" value="CobU"/>
    <property type="match status" value="1"/>
</dbReference>
<evidence type="ECO:0000256" key="12">
    <source>
        <dbReference type="ARBA" id="ARBA00022840"/>
    </source>
</evidence>
<evidence type="ECO:0000313" key="17">
    <source>
        <dbReference type="EMBL" id="XDT72468.1"/>
    </source>
</evidence>
<comment type="catalytic activity">
    <reaction evidence="1 14">
        <text>adenosylcob(III)inamide + ATP = adenosylcob(III)inamide phosphate + ADP + H(+)</text>
        <dbReference type="Rhea" id="RHEA:15769"/>
        <dbReference type="ChEBI" id="CHEBI:2480"/>
        <dbReference type="ChEBI" id="CHEBI:15378"/>
        <dbReference type="ChEBI" id="CHEBI:30616"/>
        <dbReference type="ChEBI" id="CHEBI:58502"/>
        <dbReference type="ChEBI" id="CHEBI:456216"/>
        <dbReference type="EC" id="2.7.1.156"/>
    </reaction>
</comment>
<comment type="pathway">
    <text evidence="5 14">Cofactor biosynthesis; adenosylcobalamin biosynthesis; adenosylcobalamin from cob(II)yrinate a,c-diamide: step 6/7.</text>
</comment>
<keyword evidence="10 14" id="KW-0547">Nucleotide-binding</keyword>
<evidence type="ECO:0000256" key="3">
    <source>
        <dbReference type="ARBA" id="ARBA00001522"/>
    </source>
</evidence>
<organism evidence="17">
    <name type="scientific">Thermohahella caldifontis</name>
    <dbReference type="NCBI Taxonomy" id="3142973"/>
    <lineage>
        <taxon>Bacteria</taxon>
        <taxon>Pseudomonadati</taxon>
        <taxon>Pseudomonadota</taxon>
        <taxon>Gammaproteobacteria</taxon>
        <taxon>Oceanospirillales</taxon>
        <taxon>Hahellaceae</taxon>
        <taxon>Thermohahella</taxon>
    </lineage>
</organism>
<evidence type="ECO:0000256" key="4">
    <source>
        <dbReference type="ARBA" id="ARBA00003889"/>
    </source>
</evidence>
<dbReference type="GO" id="GO:0043752">
    <property type="term" value="F:adenosylcobinamide kinase activity"/>
    <property type="evidence" value="ECO:0007669"/>
    <property type="project" value="UniProtKB-EC"/>
</dbReference>
<dbReference type="GO" id="GO:0005524">
    <property type="term" value="F:ATP binding"/>
    <property type="evidence" value="ECO:0007669"/>
    <property type="project" value="UniProtKB-UniRule"/>
</dbReference>
<feature type="binding site" evidence="16">
    <location>
        <begin position="7"/>
        <end position="14"/>
    </location>
    <ligand>
        <name>GTP</name>
        <dbReference type="ChEBI" id="CHEBI:37565"/>
    </ligand>
</feature>
<keyword evidence="13 14" id="KW-0342">GTP-binding</keyword>
<comment type="catalytic activity">
    <reaction evidence="3">
        <text>adenosylcob(III)inamide + GTP = adenosylcob(III)inamide phosphate + GDP + H(+)</text>
        <dbReference type="Rhea" id="RHEA:15765"/>
        <dbReference type="ChEBI" id="CHEBI:2480"/>
        <dbReference type="ChEBI" id="CHEBI:15378"/>
        <dbReference type="ChEBI" id="CHEBI:37565"/>
        <dbReference type="ChEBI" id="CHEBI:58189"/>
        <dbReference type="ChEBI" id="CHEBI:58502"/>
        <dbReference type="EC" id="2.7.1.156"/>
    </reaction>
</comment>
<comment type="similarity">
    <text evidence="7 14">Belongs to the CobU/CobP family.</text>
</comment>
<dbReference type="GO" id="GO:0009236">
    <property type="term" value="P:cobalamin biosynthetic process"/>
    <property type="evidence" value="ECO:0007669"/>
    <property type="project" value="UniProtKB-UniRule"/>
</dbReference>
<protein>
    <recommendedName>
        <fullName evidence="14">Bifunctional adenosylcobalamin biosynthesis protein</fullName>
        <ecNumber evidence="14">2.7.1.156</ecNumber>
        <ecNumber evidence="14">2.7.7.62</ecNumber>
    </recommendedName>
</protein>
<dbReference type="EC" id="2.7.7.62" evidence="14"/>
<dbReference type="EC" id="2.7.1.156" evidence="14"/>
<name>A0AB39UWV1_9GAMM</name>
<keyword evidence="8 14" id="KW-0169">Cobalamin biosynthesis</keyword>
<dbReference type="EMBL" id="CP154858">
    <property type="protein sequence ID" value="XDT72468.1"/>
    <property type="molecule type" value="Genomic_DNA"/>
</dbReference>
<evidence type="ECO:0000256" key="10">
    <source>
        <dbReference type="ARBA" id="ARBA00022741"/>
    </source>
</evidence>
<evidence type="ECO:0000256" key="15">
    <source>
        <dbReference type="PIRSR" id="PIRSR006135-1"/>
    </source>
</evidence>
<evidence type="ECO:0000256" key="7">
    <source>
        <dbReference type="ARBA" id="ARBA00007490"/>
    </source>
</evidence>
<keyword evidence="12 14" id="KW-0067">ATP-binding</keyword>
<feature type="binding site" evidence="16">
    <location>
        <position position="85"/>
    </location>
    <ligand>
        <name>GTP</name>
        <dbReference type="ChEBI" id="CHEBI:37565"/>
    </ligand>
</feature>
<gene>
    <name evidence="17" type="primary">cobU</name>
    <name evidence="17" type="ORF">AAIA72_00320</name>
</gene>
<reference evidence="17" key="1">
    <citation type="submission" date="2024-05" db="EMBL/GenBank/DDBJ databases">
        <title>Genome sequencing of novel strain.</title>
        <authorList>
            <person name="Ganbat D."/>
            <person name="Ganbat S."/>
            <person name="Lee S.-J."/>
        </authorList>
    </citation>
    <scope>NUCLEOTIDE SEQUENCE</scope>
    <source>
        <strain evidence="17">SMD15-11</strain>
    </source>
</reference>
<evidence type="ECO:0000256" key="6">
    <source>
        <dbReference type="ARBA" id="ARBA00005159"/>
    </source>
</evidence>
<keyword evidence="9 14" id="KW-0808">Transferase</keyword>
<evidence type="ECO:0000256" key="1">
    <source>
        <dbReference type="ARBA" id="ARBA00000312"/>
    </source>
</evidence>
<keyword evidence="11 14" id="KW-0418">Kinase</keyword>
<comment type="function">
    <text evidence="4 14">Catalyzes ATP-dependent phosphorylation of adenosylcobinamide and addition of GMP to adenosylcobinamide phosphate.</text>
</comment>
<evidence type="ECO:0000256" key="8">
    <source>
        <dbReference type="ARBA" id="ARBA00022573"/>
    </source>
</evidence>
<comment type="pathway">
    <text evidence="6 14">Cofactor biosynthesis; adenosylcobalamin biosynthesis; adenosylcobalamin from cob(II)yrinate a,c-diamide: step 5/7.</text>
</comment>
<dbReference type="PANTHER" id="PTHR34848:SF1">
    <property type="entry name" value="BIFUNCTIONAL ADENOSYLCOBALAMIN BIOSYNTHESIS PROTEIN COBU"/>
    <property type="match status" value="1"/>
</dbReference>
<sequence length="177" mass="19002">MAILVLGGVKSGKSRYAAWRAGQMAATGREVVLVATAEAHDDDMAERIARHKAERPADWRTVECGAGLTDVLPALDSERAVVIVDCLTLWLTALLTAGRDDAFIRNACDRLVRQVGAFRAPLVLVSNETNLGVIPPDRLSRRFCDLAGVLHQKLGNVCDEVVLVAAGLPLHLKGAMP</sequence>
<evidence type="ECO:0000256" key="14">
    <source>
        <dbReference type="PIRNR" id="PIRNR006135"/>
    </source>
</evidence>
<feature type="binding site" evidence="16">
    <location>
        <position position="63"/>
    </location>
    <ligand>
        <name>GTP</name>
        <dbReference type="ChEBI" id="CHEBI:37565"/>
    </ligand>
</feature>
<keyword evidence="17" id="KW-0548">Nucleotidyltransferase</keyword>
<dbReference type="InterPro" id="IPR003203">
    <property type="entry name" value="CobU/CobP"/>
</dbReference>
<dbReference type="KEGG" id="tcd:AAIA72_00320"/>
<feature type="binding site" evidence="16">
    <location>
        <begin position="52"/>
        <end position="55"/>
    </location>
    <ligand>
        <name>GTP</name>
        <dbReference type="ChEBI" id="CHEBI:37565"/>
    </ligand>
</feature>
<dbReference type="PANTHER" id="PTHR34848">
    <property type="match status" value="1"/>
</dbReference>
<evidence type="ECO:0000256" key="2">
    <source>
        <dbReference type="ARBA" id="ARBA00000711"/>
    </source>
</evidence>
<dbReference type="SUPFAM" id="SSF52540">
    <property type="entry name" value="P-loop containing nucleoside triphosphate hydrolases"/>
    <property type="match status" value="1"/>
</dbReference>
<dbReference type="RefSeq" id="WP_369601475.1">
    <property type="nucleotide sequence ID" value="NZ_CP154858.1"/>
</dbReference>
<evidence type="ECO:0000256" key="13">
    <source>
        <dbReference type="ARBA" id="ARBA00023134"/>
    </source>
</evidence>
<dbReference type="Pfam" id="PF02283">
    <property type="entry name" value="CobU"/>
    <property type="match status" value="1"/>
</dbReference>